<dbReference type="VEuPathDB" id="FungiDB:CC1G_00155"/>
<dbReference type="eggNOG" id="ENOG502RSF2">
    <property type="taxonomic scope" value="Eukaryota"/>
</dbReference>
<dbReference type="InterPro" id="IPR052523">
    <property type="entry name" value="Trichothecene_AcTrans"/>
</dbReference>
<protein>
    <recommendedName>
        <fullName evidence="1">N-acetyltransferase domain-containing protein</fullName>
    </recommendedName>
</protein>
<dbReference type="Gene3D" id="3.40.630.30">
    <property type="match status" value="1"/>
</dbReference>
<dbReference type="Proteomes" id="UP000001861">
    <property type="component" value="Unassembled WGS sequence"/>
</dbReference>
<dbReference type="InterPro" id="IPR016181">
    <property type="entry name" value="Acyl_CoA_acyltransferase"/>
</dbReference>
<dbReference type="PANTHER" id="PTHR42791:SF1">
    <property type="entry name" value="N-ACETYLTRANSFERASE DOMAIN-CONTAINING PROTEIN"/>
    <property type="match status" value="1"/>
</dbReference>
<dbReference type="InterPro" id="IPR000182">
    <property type="entry name" value="GNAT_dom"/>
</dbReference>
<sequence>MSSNGNTQFWSSLLELDDELEVTLLQDKEVWKAATTWTNAFVNDPLIRYLRDNKPLTPREAKAQKVFMSGLLLGWIRRKIAITINGGASLVVATPAPSSTGPGGPKDKFLDWLLNVTLKFSERISPRERRRRQREVRDKLRPIIDEKIAPRQNDMIHVTLVCTEPESQGRGYASALLDTITRLADILGVACWLESSNIANEPFYNSHGFKSVGNAVVGDQNPDWGEKPVIVQIMIREPIL</sequence>
<feature type="domain" description="N-acetyltransferase" evidence="1">
    <location>
        <begin position="156"/>
        <end position="210"/>
    </location>
</feature>
<accession>A8NWY7</accession>
<dbReference type="CDD" id="cd04301">
    <property type="entry name" value="NAT_SF"/>
    <property type="match status" value="1"/>
</dbReference>
<dbReference type="EMBL" id="AACS02000005">
    <property type="protein sequence ID" value="EAU84636.1"/>
    <property type="molecule type" value="Genomic_DNA"/>
</dbReference>
<comment type="caution">
    <text evidence="2">The sequence shown here is derived from an EMBL/GenBank/DDBJ whole genome shotgun (WGS) entry which is preliminary data.</text>
</comment>
<keyword evidence="3" id="KW-1185">Reference proteome</keyword>
<dbReference type="InParanoid" id="A8NWY7"/>
<dbReference type="KEGG" id="cci:CC1G_00155"/>
<proteinExistence type="predicted"/>
<name>A8NWY7_COPC7</name>
<dbReference type="RefSeq" id="XP_001837019.1">
    <property type="nucleotide sequence ID" value="XM_001836967.1"/>
</dbReference>
<dbReference type="STRING" id="240176.A8NWY7"/>
<dbReference type="PANTHER" id="PTHR42791">
    <property type="entry name" value="GNAT FAMILY ACETYLTRANSFERASE"/>
    <property type="match status" value="1"/>
</dbReference>
<dbReference type="OrthoDB" id="2744543at2759"/>
<organism evidence="2 3">
    <name type="scientific">Coprinopsis cinerea (strain Okayama-7 / 130 / ATCC MYA-4618 / FGSC 9003)</name>
    <name type="common">Inky cap fungus</name>
    <name type="synonym">Hormographiella aspergillata</name>
    <dbReference type="NCBI Taxonomy" id="240176"/>
    <lineage>
        <taxon>Eukaryota</taxon>
        <taxon>Fungi</taxon>
        <taxon>Dikarya</taxon>
        <taxon>Basidiomycota</taxon>
        <taxon>Agaricomycotina</taxon>
        <taxon>Agaricomycetes</taxon>
        <taxon>Agaricomycetidae</taxon>
        <taxon>Agaricales</taxon>
        <taxon>Agaricineae</taxon>
        <taxon>Psathyrellaceae</taxon>
        <taxon>Coprinopsis</taxon>
    </lineage>
</organism>
<evidence type="ECO:0000313" key="2">
    <source>
        <dbReference type="EMBL" id="EAU84636.1"/>
    </source>
</evidence>
<evidence type="ECO:0000259" key="1">
    <source>
        <dbReference type="Pfam" id="PF13508"/>
    </source>
</evidence>
<dbReference type="Pfam" id="PF13508">
    <property type="entry name" value="Acetyltransf_7"/>
    <property type="match status" value="1"/>
</dbReference>
<dbReference type="GO" id="GO:0016747">
    <property type="term" value="F:acyltransferase activity, transferring groups other than amino-acyl groups"/>
    <property type="evidence" value="ECO:0007669"/>
    <property type="project" value="InterPro"/>
</dbReference>
<reference evidence="2 3" key="1">
    <citation type="journal article" date="2010" name="Proc. Natl. Acad. Sci. U.S.A.">
        <title>Insights into evolution of multicellular fungi from the assembled chromosomes of the mushroom Coprinopsis cinerea (Coprinus cinereus).</title>
        <authorList>
            <person name="Stajich J.E."/>
            <person name="Wilke S.K."/>
            <person name="Ahren D."/>
            <person name="Au C.H."/>
            <person name="Birren B.W."/>
            <person name="Borodovsky M."/>
            <person name="Burns C."/>
            <person name="Canback B."/>
            <person name="Casselton L.A."/>
            <person name="Cheng C.K."/>
            <person name="Deng J."/>
            <person name="Dietrich F.S."/>
            <person name="Fargo D.C."/>
            <person name="Farman M.L."/>
            <person name="Gathman A.C."/>
            <person name="Goldberg J."/>
            <person name="Guigo R."/>
            <person name="Hoegger P.J."/>
            <person name="Hooker J.B."/>
            <person name="Huggins A."/>
            <person name="James T.Y."/>
            <person name="Kamada T."/>
            <person name="Kilaru S."/>
            <person name="Kodira C."/>
            <person name="Kues U."/>
            <person name="Kupfer D."/>
            <person name="Kwan H.S."/>
            <person name="Lomsadze A."/>
            <person name="Li W."/>
            <person name="Lilly W.W."/>
            <person name="Ma L.J."/>
            <person name="Mackey A.J."/>
            <person name="Manning G."/>
            <person name="Martin F."/>
            <person name="Muraguchi H."/>
            <person name="Natvig D.O."/>
            <person name="Palmerini H."/>
            <person name="Ramesh M.A."/>
            <person name="Rehmeyer C.J."/>
            <person name="Roe B.A."/>
            <person name="Shenoy N."/>
            <person name="Stanke M."/>
            <person name="Ter-Hovhannisyan V."/>
            <person name="Tunlid A."/>
            <person name="Velagapudi R."/>
            <person name="Vision T.J."/>
            <person name="Zeng Q."/>
            <person name="Zolan M.E."/>
            <person name="Pukkila P.J."/>
        </authorList>
    </citation>
    <scope>NUCLEOTIDE SEQUENCE [LARGE SCALE GENOMIC DNA]</scope>
    <source>
        <strain evidence="3">Okayama-7 / 130 / ATCC MYA-4618 / FGSC 9003</strain>
    </source>
</reference>
<dbReference type="SUPFAM" id="SSF55729">
    <property type="entry name" value="Acyl-CoA N-acyltransferases (Nat)"/>
    <property type="match status" value="1"/>
</dbReference>
<evidence type="ECO:0000313" key="3">
    <source>
        <dbReference type="Proteomes" id="UP000001861"/>
    </source>
</evidence>
<dbReference type="GeneID" id="6013574"/>
<dbReference type="AlphaFoldDB" id="A8NWY7"/>
<dbReference type="OMA" id="KIMVREP"/>
<gene>
    <name evidence="2" type="ORF">CC1G_00155</name>
</gene>